<organism evidence="1">
    <name type="scientific">Medioppia subpectinata</name>
    <dbReference type="NCBI Taxonomy" id="1979941"/>
    <lineage>
        <taxon>Eukaryota</taxon>
        <taxon>Metazoa</taxon>
        <taxon>Ecdysozoa</taxon>
        <taxon>Arthropoda</taxon>
        <taxon>Chelicerata</taxon>
        <taxon>Arachnida</taxon>
        <taxon>Acari</taxon>
        <taxon>Acariformes</taxon>
        <taxon>Sarcoptiformes</taxon>
        <taxon>Oribatida</taxon>
        <taxon>Brachypylina</taxon>
        <taxon>Oppioidea</taxon>
        <taxon>Oppiidae</taxon>
        <taxon>Medioppia</taxon>
    </lineage>
</organism>
<accession>A0A7R9QB88</accession>
<name>A0A7R9QB88_9ACAR</name>
<dbReference type="Proteomes" id="UP000759131">
    <property type="component" value="Unassembled WGS sequence"/>
</dbReference>
<protein>
    <submittedName>
        <fullName evidence="1">Uncharacterized protein</fullName>
    </submittedName>
</protein>
<keyword evidence="2" id="KW-1185">Reference proteome</keyword>
<reference evidence="1" key="1">
    <citation type="submission" date="2020-11" db="EMBL/GenBank/DDBJ databases">
        <authorList>
            <person name="Tran Van P."/>
        </authorList>
    </citation>
    <scope>NUCLEOTIDE SEQUENCE</scope>
</reference>
<proteinExistence type="predicted"/>
<gene>
    <name evidence="1" type="ORF">OSB1V03_LOCUS17754</name>
</gene>
<evidence type="ECO:0000313" key="2">
    <source>
        <dbReference type="Proteomes" id="UP000759131"/>
    </source>
</evidence>
<dbReference type="EMBL" id="CAJPIZ010021993">
    <property type="protein sequence ID" value="CAG2117801.1"/>
    <property type="molecule type" value="Genomic_DNA"/>
</dbReference>
<dbReference type="AlphaFoldDB" id="A0A7R9QB88"/>
<evidence type="ECO:0000313" key="1">
    <source>
        <dbReference type="EMBL" id="CAD7639353.1"/>
    </source>
</evidence>
<sequence length="27" mass="3286">MKDCFYILRIVIHSYFSVRSDAVVFYL</sequence>
<dbReference type="EMBL" id="OC876568">
    <property type="protein sequence ID" value="CAD7639353.1"/>
    <property type="molecule type" value="Genomic_DNA"/>
</dbReference>